<organism evidence="2 3">
    <name type="scientific">Mesoterricola silvestris</name>
    <dbReference type="NCBI Taxonomy" id="2927979"/>
    <lineage>
        <taxon>Bacteria</taxon>
        <taxon>Pseudomonadati</taxon>
        <taxon>Acidobacteriota</taxon>
        <taxon>Holophagae</taxon>
        <taxon>Holophagales</taxon>
        <taxon>Holophagaceae</taxon>
        <taxon>Mesoterricola</taxon>
    </lineage>
</organism>
<dbReference type="KEGG" id="msil:METEAL_04040"/>
<proteinExistence type="predicted"/>
<dbReference type="AlphaFoldDB" id="A0AA48GKR0"/>
<accession>A0AA48GKR0</accession>
<dbReference type="Proteomes" id="UP001238179">
    <property type="component" value="Chromosome"/>
</dbReference>
<evidence type="ECO:0000313" key="3">
    <source>
        <dbReference type="Proteomes" id="UP001238179"/>
    </source>
</evidence>
<evidence type="ECO:0000256" key="1">
    <source>
        <dbReference type="SAM" id="SignalP"/>
    </source>
</evidence>
<feature type="chain" id="PRO_5041321238" evidence="1">
    <location>
        <begin position="24"/>
        <end position="477"/>
    </location>
</feature>
<name>A0AA48GKR0_9BACT</name>
<protein>
    <submittedName>
        <fullName evidence="2">Uncharacterized protein</fullName>
    </submittedName>
</protein>
<evidence type="ECO:0000313" key="2">
    <source>
        <dbReference type="EMBL" id="BDU71230.1"/>
    </source>
</evidence>
<keyword evidence="1" id="KW-0732">Signal</keyword>
<dbReference type="PROSITE" id="PS51257">
    <property type="entry name" value="PROKAR_LIPOPROTEIN"/>
    <property type="match status" value="1"/>
</dbReference>
<reference evidence="3" key="1">
    <citation type="journal article" date="2023" name="Int. J. Syst. Evol. Microbiol.">
        <title>Mesoterricola silvestris gen. nov., sp. nov., Mesoterricola sediminis sp. nov., Geothrix oryzae sp. nov., Geothrix edaphica sp. nov., Geothrix rubra sp. nov., and Geothrix limicola sp. nov., six novel members of Acidobacteriota isolated from soils.</title>
        <authorList>
            <person name="Itoh H."/>
            <person name="Sugisawa Y."/>
            <person name="Mise K."/>
            <person name="Xu Z."/>
            <person name="Kuniyasu M."/>
            <person name="Ushijima N."/>
            <person name="Kawano K."/>
            <person name="Kobayashi E."/>
            <person name="Shiratori Y."/>
            <person name="Masuda Y."/>
            <person name="Senoo K."/>
        </authorList>
    </citation>
    <scope>NUCLEOTIDE SEQUENCE [LARGE SCALE GENOMIC DNA]</scope>
    <source>
        <strain evidence="3">W79</strain>
    </source>
</reference>
<keyword evidence="3" id="KW-1185">Reference proteome</keyword>
<feature type="signal peptide" evidence="1">
    <location>
        <begin position="1"/>
        <end position="23"/>
    </location>
</feature>
<sequence>MEMFKAVLFTASLVALGCSGQSAQGGSSAGPAAVPVLTAGASLADTGFIRTPALVSAGMTQILAYVPAQAGATYRWSVANGTLSGVTVNAAAYFNAPASGTVTLTCAVTLAGVVSTYTQSVPVVPVLPLTPFYYGSGFSADSLANTVVGGPSANVVSYRFQARYTSPLEGFRIFFIWSSTKVGYNAGLGGTIRVDLLADDGTAAHQPSGPALASTSYGNIIPQNNFYPKLTFPSPVALKGGGLYHLVFTNIDSDPVGNYISLDTLYTNAQTAPMQPVIADANFAVLFRPAGGAWRVRQGYTPTLELDYATGSQGNGYMEVWSSNPKTISGAASVRETFKVTGPSRDFSRVKLRLARTAGTGPLTVRVEEADGTPVDQVDLPASGFPQGVQAWATAVFPLSHVLNSGVAYHLVLSSPAGTTYAAFPLRKGLDKGFSTSTVFPDGHAQFTTTGAAGWQGWDMWGTPNLTFSDLQFAFVP</sequence>
<dbReference type="EMBL" id="AP027080">
    <property type="protein sequence ID" value="BDU71230.1"/>
    <property type="molecule type" value="Genomic_DNA"/>
</dbReference>
<gene>
    <name evidence="2" type="ORF">METEAL_04040</name>
</gene>